<accession>A0A2C9CTY0</accession>
<dbReference type="AlphaFoldDB" id="A0A2C9CTY0"/>
<keyword evidence="2 13" id="KW-0813">Transport</keyword>
<evidence type="ECO:0000256" key="9">
    <source>
        <dbReference type="ARBA" id="ARBA00023310"/>
    </source>
</evidence>
<comment type="subunit">
    <text evidence="13">F-type ATPases have 2 components, F(1) - the catalytic core - and F(0) - the membrane proton channel. F(1) has five subunits: alpha(3), beta(3), gamma(1), delta(1), epsilon(1). F(0) has three main subunits: a(1), b(2) and c(10-14). The alpha and beta chains form an alternating ring which encloses part of the gamma chain. F(1) is attached to F(0) by a central stalk formed by the gamma and epsilon chains, while a peripheral stalk is formed by the delta and b chains.</text>
</comment>
<evidence type="ECO:0000256" key="7">
    <source>
        <dbReference type="ARBA" id="ARBA00023065"/>
    </source>
</evidence>
<evidence type="ECO:0000256" key="13">
    <source>
        <dbReference type="HAMAP-Rule" id="MF_01398"/>
    </source>
</evidence>
<evidence type="ECO:0000256" key="2">
    <source>
        <dbReference type="ARBA" id="ARBA00022448"/>
    </source>
</evidence>
<dbReference type="GO" id="GO:0012505">
    <property type="term" value="C:endomembrane system"/>
    <property type="evidence" value="ECO:0007669"/>
    <property type="project" value="UniProtKB-SubCell"/>
</dbReference>
<dbReference type="RefSeq" id="WP_097930500.1">
    <property type="nucleotide sequence ID" value="NZ_OCTN01000005.1"/>
</dbReference>
<evidence type="ECO:0000256" key="14">
    <source>
        <dbReference type="RuleBase" id="RU003848"/>
    </source>
</evidence>
<dbReference type="PANTHER" id="PTHR33445:SF1">
    <property type="entry name" value="ATP SYNTHASE SUBUNIT B"/>
    <property type="match status" value="1"/>
</dbReference>
<dbReference type="HAMAP" id="MF_01398">
    <property type="entry name" value="ATP_synth_b_bprime"/>
    <property type="match status" value="1"/>
</dbReference>
<keyword evidence="6 13" id="KW-1133">Transmembrane helix</keyword>
<dbReference type="NCBIfam" id="NF009988">
    <property type="entry name" value="PRK13454.1"/>
    <property type="match status" value="1"/>
</dbReference>
<feature type="transmembrane region" description="Helical" evidence="13">
    <location>
        <begin position="34"/>
        <end position="53"/>
    </location>
</feature>
<feature type="coiled-coil region" evidence="15">
    <location>
        <begin position="67"/>
        <end position="98"/>
    </location>
</feature>
<dbReference type="InterPro" id="IPR002146">
    <property type="entry name" value="ATP_synth_b/b'su_bac/chlpt"/>
</dbReference>
<keyword evidence="4 13" id="KW-0812">Transmembrane</keyword>
<evidence type="ECO:0000256" key="15">
    <source>
        <dbReference type="SAM" id="Coils"/>
    </source>
</evidence>
<keyword evidence="9 13" id="KW-0066">ATP synthesis</keyword>
<comment type="function">
    <text evidence="11">Component of the F(0) channel, it forms part of the peripheral stalk, linking F(1) to F(0). The b'-subunit is a diverged and duplicated form of b found in plants and photosynthetic bacteria.</text>
</comment>
<dbReference type="PANTHER" id="PTHR33445">
    <property type="entry name" value="ATP SYNTHASE SUBUNIT B', CHLOROPLASTIC"/>
    <property type="match status" value="1"/>
</dbReference>
<proteinExistence type="inferred from homology"/>
<dbReference type="EMBL" id="OCTN01000005">
    <property type="protein sequence ID" value="SOH94673.1"/>
    <property type="molecule type" value="Genomic_DNA"/>
</dbReference>
<evidence type="ECO:0000256" key="1">
    <source>
        <dbReference type="ARBA" id="ARBA00005513"/>
    </source>
</evidence>
<evidence type="ECO:0000256" key="6">
    <source>
        <dbReference type="ARBA" id="ARBA00022989"/>
    </source>
</evidence>
<evidence type="ECO:0000313" key="16">
    <source>
        <dbReference type="EMBL" id="SOH94673.1"/>
    </source>
</evidence>
<keyword evidence="5 13" id="KW-0375">Hydrogen ion transport</keyword>
<keyword evidence="8 13" id="KW-0472">Membrane</keyword>
<organism evidence="16 17">
    <name type="scientific">Pontivivens marinum</name>
    <dbReference type="NCBI Taxonomy" id="1690039"/>
    <lineage>
        <taxon>Bacteria</taxon>
        <taxon>Pseudomonadati</taxon>
        <taxon>Pseudomonadota</taxon>
        <taxon>Alphaproteobacteria</taxon>
        <taxon>Rhodobacterales</taxon>
        <taxon>Paracoccaceae</taxon>
        <taxon>Pontivivens</taxon>
    </lineage>
</organism>
<evidence type="ECO:0000256" key="5">
    <source>
        <dbReference type="ARBA" id="ARBA00022781"/>
    </source>
</evidence>
<dbReference type="Pfam" id="PF00430">
    <property type="entry name" value="ATP-synt_B"/>
    <property type="match status" value="1"/>
</dbReference>
<dbReference type="GO" id="GO:0046933">
    <property type="term" value="F:proton-transporting ATP synthase activity, rotational mechanism"/>
    <property type="evidence" value="ECO:0007669"/>
    <property type="project" value="UniProtKB-UniRule"/>
</dbReference>
<gene>
    <name evidence="13" type="primary">atpF</name>
    <name evidence="16" type="ORF">SAMN06273572_10596</name>
</gene>
<dbReference type="CDD" id="cd06503">
    <property type="entry name" value="ATP-synt_Fo_b"/>
    <property type="match status" value="1"/>
</dbReference>
<keyword evidence="15" id="KW-0175">Coiled coil</keyword>
<reference evidence="17" key="1">
    <citation type="submission" date="2017-09" db="EMBL/GenBank/DDBJ databases">
        <authorList>
            <person name="Varghese N."/>
            <person name="Submissions S."/>
        </authorList>
    </citation>
    <scope>NUCLEOTIDE SEQUENCE [LARGE SCALE GENOMIC DNA]</scope>
    <source>
        <strain evidence="17">C7</strain>
    </source>
</reference>
<comment type="function">
    <text evidence="10 13">F(1)F(0) ATP synthase produces ATP from ADP in the presence of a proton or sodium gradient. F-type ATPases consist of two structural domains, F(1) containing the extramembraneous catalytic core and F(0) containing the membrane proton channel, linked together by a central stalk and a peripheral stalk. During catalysis, ATP synthesis in the catalytic domain of F(1) is coupled via a rotary mechanism of the central stalk subunits to proton translocation.</text>
</comment>
<dbReference type="OrthoDB" id="9805716at2"/>
<protein>
    <recommendedName>
        <fullName evidence="13">ATP synthase subunit b</fullName>
    </recommendedName>
    <alternativeName>
        <fullName evidence="13">ATP synthase F(0) sector subunit b</fullName>
    </alternativeName>
    <alternativeName>
        <fullName evidence="13">ATPase subunit I</fullName>
    </alternativeName>
    <alternativeName>
        <fullName evidence="13">F-type ATPase subunit b</fullName>
        <shortName evidence="13">F-ATPase subunit b</shortName>
    </alternativeName>
</protein>
<comment type="similarity">
    <text evidence="1 13 14">Belongs to the ATPase B chain family.</text>
</comment>
<evidence type="ECO:0000256" key="10">
    <source>
        <dbReference type="ARBA" id="ARBA00025198"/>
    </source>
</evidence>
<dbReference type="GO" id="GO:0045259">
    <property type="term" value="C:proton-transporting ATP synthase complex"/>
    <property type="evidence" value="ECO:0007669"/>
    <property type="project" value="UniProtKB-KW"/>
</dbReference>
<dbReference type="Proteomes" id="UP000220034">
    <property type="component" value="Unassembled WGS sequence"/>
</dbReference>
<evidence type="ECO:0000256" key="12">
    <source>
        <dbReference type="ARBA" id="ARBA00037847"/>
    </source>
</evidence>
<keyword evidence="17" id="KW-1185">Reference proteome</keyword>
<sequence>MATSTTEGAAHGAEVAHEAGGIPQLAIETFPSQIFWLFVALVAIYFLLSRVALPRIGATIEERQDAISNDIERAADYRRQAEAAEAAYDQALADARAEAGRIADKTRAEIQVEIDAAMTKADEQINAQSAESEARIATIRDEAAVAVQAVARDTAQALVAALAPDVADASAIDAAVAARTNS</sequence>
<evidence type="ECO:0000256" key="3">
    <source>
        <dbReference type="ARBA" id="ARBA00022547"/>
    </source>
</evidence>
<evidence type="ECO:0000256" key="11">
    <source>
        <dbReference type="ARBA" id="ARBA00025614"/>
    </source>
</evidence>
<dbReference type="GO" id="GO:0005886">
    <property type="term" value="C:plasma membrane"/>
    <property type="evidence" value="ECO:0007669"/>
    <property type="project" value="UniProtKB-SubCell"/>
</dbReference>
<dbReference type="InterPro" id="IPR050059">
    <property type="entry name" value="ATP_synthase_B_chain"/>
</dbReference>
<name>A0A2C9CTY0_9RHOB</name>
<evidence type="ECO:0000256" key="4">
    <source>
        <dbReference type="ARBA" id="ARBA00022692"/>
    </source>
</evidence>
<keyword evidence="7 13" id="KW-0406">Ion transport</keyword>
<evidence type="ECO:0000256" key="8">
    <source>
        <dbReference type="ARBA" id="ARBA00023136"/>
    </source>
</evidence>
<comment type="subcellular location">
    <subcellularLocation>
        <location evidence="13">Cell membrane</location>
        <topology evidence="13">Single-pass membrane protein</topology>
    </subcellularLocation>
    <subcellularLocation>
        <location evidence="12">Endomembrane system</location>
        <topology evidence="12">Single-pass membrane protein</topology>
    </subcellularLocation>
</comment>
<keyword evidence="3 13" id="KW-0138">CF(0)</keyword>
<evidence type="ECO:0000313" key="17">
    <source>
        <dbReference type="Proteomes" id="UP000220034"/>
    </source>
</evidence>
<keyword evidence="13" id="KW-1003">Cell membrane</keyword>
<dbReference type="GO" id="GO:0046961">
    <property type="term" value="F:proton-transporting ATPase activity, rotational mechanism"/>
    <property type="evidence" value="ECO:0007669"/>
    <property type="project" value="TreeGrafter"/>
</dbReference>